<dbReference type="SUPFAM" id="SSF53756">
    <property type="entry name" value="UDP-Glycosyltransferase/glycogen phosphorylase"/>
    <property type="match status" value="1"/>
</dbReference>
<dbReference type="AlphaFoldDB" id="A0AB39XL87"/>
<keyword evidence="2" id="KW-0328">Glycosyltransferase</keyword>
<gene>
    <name evidence="2" type="ORF">AB8Z38_35930</name>
</gene>
<feature type="domain" description="Spore protein YkvP/CgeB glycosyl transferase-like" evidence="1">
    <location>
        <begin position="204"/>
        <end position="348"/>
    </location>
</feature>
<protein>
    <submittedName>
        <fullName evidence="2">Glycosyltransferase</fullName>
        <ecNumber evidence="2">2.4.-.-</ecNumber>
    </submittedName>
</protein>
<evidence type="ECO:0000313" key="2">
    <source>
        <dbReference type="EMBL" id="XDV57818.1"/>
    </source>
</evidence>
<reference evidence="2" key="1">
    <citation type="submission" date="2024-08" db="EMBL/GenBank/DDBJ databases">
        <authorList>
            <person name="Chaddad Z."/>
            <person name="Lamrabet M."/>
            <person name="Bouhnik O."/>
            <person name="Alami S."/>
            <person name="Wipf D."/>
            <person name="Courty P.E."/>
            <person name="Missbah El Idrissi M."/>
        </authorList>
    </citation>
    <scope>NUCLEOTIDE SEQUENCE</scope>
    <source>
        <strain evidence="2">LLZ17</strain>
    </source>
</reference>
<organism evidence="2">
    <name type="scientific">Bradyrhizobium sp. LLZ17</name>
    <dbReference type="NCBI Taxonomy" id="3239388"/>
    <lineage>
        <taxon>Bacteria</taxon>
        <taxon>Pseudomonadati</taxon>
        <taxon>Pseudomonadota</taxon>
        <taxon>Alphaproteobacteria</taxon>
        <taxon>Hyphomicrobiales</taxon>
        <taxon>Nitrobacteraceae</taxon>
        <taxon>Bradyrhizobium</taxon>
    </lineage>
</organism>
<sequence length="367" mass="40802">MKIVIFGLTISSSWGNGHATLWRGLCKHLVRLGHTIVFFERDVPYYAGARDLYELAGGRLTLFSDWDDVRSAARSDIRDADVAIVTSYCPDGIAATELILAEGRAVPVFYDLDTPVTLAKLMAGETVSYIGQRGLKDFDLVLSFTGGPRISDEFRTRLGARQVEPLYGHVDTDIHRPVSPQPHYRADLSYLGTYSDDRQPTLETLFVRPAQARHELRFLIGGAQYPDAFPWSPNIYFVQHLPPSEHAPFFASSRLTLNVTRPAMAEMGWCPSGRLFEAAACGVPLLSDNWPGIDAFFTPGDEILIARDEADTLAALAMPDAELRGIAQKARERAMDQHTSDKRARELISLLERAACRGTRHQQPEEA</sequence>
<accession>A0AB39XL87</accession>
<dbReference type="Pfam" id="PF13524">
    <property type="entry name" value="Glyco_trans_1_2"/>
    <property type="match status" value="1"/>
</dbReference>
<dbReference type="EMBL" id="CP165734">
    <property type="protein sequence ID" value="XDV57818.1"/>
    <property type="molecule type" value="Genomic_DNA"/>
</dbReference>
<proteinExistence type="predicted"/>
<name>A0AB39XL87_9BRAD</name>
<keyword evidence="2" id="KW-0808">Transferase</keyword>
<dbReference type="EC" id="2.4.-.-" evidence="2"/>
<dbReference type="GO" id="GO:0016757">
    <property type="term" value="F:glycosyltransferase activity"/>
    <property type="evidence" value="ECO:0007669"/>
    <property type="project" value="UniProtKB-KW"/>
</dbReference>
<dbReference type="RefSeq" id="WP_369722256.1">
    <property type="nucleotide sequence ID" value="NZ_CP165734.1"/>
</dbReference>
<dbReference type="InterPro" id="IPR055259">
    <property type="entry name" value="YkvP/CgeB_Glyco_trans-like"/>
</dbReference>
<dbReference type="Gene3D" id="3.40.50.2000">
    <property type="entry name" value="Glycogen Phosphorylase B"/>
    <property type="match status" value="1"/>
</dbReference>
<evidence type="ECO:0000259" key="1">
    <source>
        <dbReference type="Pfam" id="PF13524"/>
    </source>
</evidence>